<keyword evidence="2" id="KW-1185">Reference proteome</keyword>
<name>A0A8S1PV72_9CILI</name>
<sequence length="520" mass="60905">MKILSSVVIVSRKLILLKNNINKQTYKNNKMGITCSNQYHQQKKIKKMIGDQSFQAINSVKSQAQKYKCLFFDSNKKRWLTMEFQINLDKKNEIIDLKDGKIIQLNRMFSNSDDEIFNNLEQIKYQEWVGKYNKNRQKIGKWRVQWNGQILQTVEGYYSEIGEKIGLWKELFQNYCSLVLVFAEGEYQRGNKQGMWKQINQNNVIGGGSYTKGQKIEKWVELDEGFNLYKQVTYNGEYNMQGMKIGMWDSMYCVDGEKEYKQMQEYSGGGSYDQDGNQKKIGKWVELDEGFNGSLYSSSKQITYNGEYNMQGMKIGMWDSMYCRQYQNEYKQIKGYSGGGSYDQDGNQKKIGKWVELDEGFNLYKQATYNGEYNMQGMKFGMWDSLYCKEGQKEYKQIGGGLFDQDGNQKKIGKWVELDEGFNLYKQVTYNGEYNMQGMKIGMWDSMYCRQFQNEYKQIKGYSGGGSYGQDGNQKKIGKWIELDERFNGSLYSSNKQVTYNGEYNMQGMKIGNWEQINLE</sequence>
<evidence type="ECO:0000313" key="2">
    <source>
        <dbReference type="Proteomes" id="UP000692954"/>
    </source>
</evidence>
<comment type="caution">
    <text evidence="1">The sequence shown here is derived from an EMBL/GenBank/DDBJ whole genome shotgun (WGS) entry which is preliminary data.</text>
</comment>
<dbReference type="EMBL" id="CAJJDN010000086">
    <property type="protein sequence ID" value="CAD8106453.1"/>
    <property type="molecule type" value="Genomic_DNA"/>
</dbReference>
<reference evidence="1" key="1">
    <citation type="submission" date="2021-01" db="EMBL/GenBank/DDBJ databases">
        <authorList>
            <consortium name="Genoscope - CEA"/>
            <person name="William W."/>
        </authorList>
    </citation>
    <scope>NUCLEOTIDE SEQUENCE</scope>
</reference>
<dbReference type="AlphaFoldDB" id="A0A8S1PV72"/>
<organism evidence="1 2">
    <name type="scientific">Paramecium sonneborni</name>
    <dbReference type="NCBI Taxonomy" id="65129"/>
    <lineage>
        <taxon>Eukaryota</taxon>
        <taxon>Sar</taxon>
        <taxon>Alveolata</taxon>
        <taxon>Ciliophora</taxon>
        <taxon>Intramacronucleata</taxon>
        <taxon>Oligohymenophorea</taxon>
        <taxon>Peniculida</taxon>
        <taxon>Parameciidae</taxon>
        <taxon>Paramecium</taxon>
    </lineage>
</organism>
<protein>
    <submittedName>
        <fullName evidence="1">Uncharacterized protein</fullName>
    </submittedName>
</protein>
<proteinExistence type="predicted"/>
<accession>A0A8S1PV72</accession>
<gene>
    <name evidence="1" type="ORF">PSON_ATCC_30995.1.T0860217</name>
</gene>
<dbReference type="PANTHER" id="PTHR33706:SF1">
    <property type="entry name" value="TPR REPEAT PROTEIN"/>
    <property type="match status" value="1"/>
</dbReference>
<dbReference type="Proteomes" id="UP000692954">
    <property type="component" value="Unassembled WGS sequence"/>
</dbReference>
<evidence type="ECO:0000313" key="1">
    <source>
        <dbReference type="EMBL" id="CAD8106453.1"/>
    </source>
</evidence>
<dbReference type="PANTHER" id="PTHR33706">
    <property type="entry name" value="MORN VARIANT REPEAT PROTEIN"/>
    <property type="match status" value="1"/>
</dbReference>